<sequence length="88" mass="10019">MFDIDGYPLLRIRGRNLVELIFMLACLLDVPMTVLALTIIVKSTPPQMKAYKWIIINLTGTTFVTDFTICFLYDPIPLFPDIACYSKA</sequence>
<dbReference type="AlphaFoldDB" id="A0AA36GYB5"/>
<reference evidence="2" key="1">
    <citation type="submission" date="2023-07" db="EMBL/GenBank/DDBJ databases">
        <authorList>
            <consortium name="CYATHOMIX"/>
        </authorList>
    </citation>
    <scope>NUCLEOTIDE SEQUENCE</scope>
    <source>
        <strain evidence="2">N/A</strain>
    </source>
</reference>
<dbReference type="Proteomes" id="UP001176961">
    <property type="component" value="Unassembled WGS sequence"/>
</dbReference>
<evidence type="ECO:0000313" key="2">
    <source>
        <dbReference type="EMBL" id="CAJ0600598.1"/>
    </source>
</evidence>
<evidence type="ECO:0000313" key="3">
    <source>
        <dbReference type="Proteomes" id="UP001176961"/>
    </source>
</evidence>
<keyword evidence="1" id="KW-0472">Membrane</keyword>
<accession>A0AA36GYB5</accession>
<gene>
    <name evidence="2" type="ORF">CYNAS_LOCUS12581</name>
</gene>
<protein>
    <submittedName>
        <fullName evidence="2">Uncharacterized protein</fullName>
    </submittedName>
</protein>
<keyword evidence="1" id="KW-0812">Transmembrane</keyword>
<name>A0AA36GYB5_CYLNA</name>
<feature type="transmembrane region" description="Helical" evidence="1">
    <location>
        <begin position="20"/>
        <end position="41"/>
    </location>
</feature>
<feature type="transmembrane region" description="Helical" evidence="1">
    <location>
        <begin position="53"/>
        <end position="73"/>
    </location>
</feature>
<proteinExistence type="predicted"/>
<organism evidence="2 3">
    <name type="scientific">Cylicocyclus nassatus</name>
    <name type="common">Nematode worm</name>
    <dbReference type="NCBI Taxonomy" id="53992"/>
    <lineage>
        <taxon>Eukaryota</taxon>
        <taxon>Metazoa</taxon>
        <taxon>Ecdysozoa</taxon>
        <taxon>Nematoda</taxon>
        <taxon>Chromadorea</taxon>
        <taxon>Rhabditida</taxon>
        <taxon>Rhabditina</taxon>
        <taxon>Rhabditomorpha</taxon>
        <taxon>Strongyloidea</taxon>
        <taxon>Strongylidae</taxon>
        <taxon>Cylicocyclus</taxon>
    </lineage>
</organism>
<keyword evidence="3" id="KW-1185">Reference proteome</keyword>
<evidence type="ECO:0000256" key="1">
    <source>
        <dbReference type="SAM" id="Phobius"/>
    </source>
</evidence>
<dbReference type="Pfam" id="PF10318">
    <property type="entry name" value="7TM_GPCR_Srh"/>
    <property type="match status" value="1"/>
</dbReference>
<comment type="caution">
    <text evidence="2">The sequence shown here is derived from an EMBL/GenBank/DDBJ whole genome shotgun (WGS) entry which is preliminary data.</text>
</comment>
<dbReference type="EMBL" id="CATQJL010000224">
    <property type="protein sequence ID" value="CAJ0600598.1"/>
    <property type="molecule type" value="Genomic_DNA"/>
</dbReference>
<dbReference type="InterPro" id="IPR019422">
    <property type="entry name" value="7TM_GPCR_serpentine_rcpt_Srh"/>
</dbReference>
<keyword evidence="1" id="KW-1133">Transmembrane helix</keyword>
<feature type="non-terminal residue" evidence="2">
    <location>
        <position position="88"/>
    </location>
</feature>